<gene>
    <name evidence="1" type="ORF">EAH74_17845</name>
</gene>
<dbReference type="EMBL" id="RCZA01000007">
    <property type="protein sequence ID" value="TPG82729.1"/>
    <property type="molecule type" value="Genomic_DNA"/>
</dbReference>
<reference evidence="1 2" key="1">
    <citation type="journal article" date="2019" name="Environ. Microbiol.">
        <title>Species interactions and distinct microbial communities in high Arctic permafrost affected cryosols are associated with the CH4 and CO2 gas fluxes.</title>
        <authorList>
            <person name="Altshuler I."/>
            <person name="Hamel J."/>
            <person name="Turney S."/>
            <person name="Magnuson E."/>
            <person name="Levesque R."/>
            <person name="Greer C."/>
            <person name="Whyte L.G."/>
        </authorList>
    </citation>
    <scope>NUCLEOTIDE SEQUENCE [LARGE SCALE GENOMIC DNA]</scope>
    <source>
        <strain evidence="1 2">OWC5</strain>
    </source>
</reference>
<accession>A0A502I6W5</accession>
<name>A0A502I6W5_9PSED</name>
<evidence type="ECO:0000313" key="2">
    <source>
        <dbReference type="Proteomes" id="UP000320914"/>
    </source>
</evidence>
<organism evidence="1 2">
    <name type="scientific">Pseudomonas mandelii</name>
    <dbReference type="NCBI Taxonomy" id="75612"/>
    <lineage>
        <taxon>Bacteria</taxon>
        <taxon>Pseudomonadati</taxon>
        <taxon>Pseudomonadota</taxon>
        <taxon>Gammaproteobacteria</taxon>
        <taxon>Pseudomonadales</taxon>
        <taxon>Pseudomonadaceae</taxon>
        <taxon>Pseudomonas</taxon>
    </lineage>
</organism>
<dbReference type="AlphaFoldDB" id="A0A502I6W5"/>
<protein>
    <submittedName>
        <fullName evidence="1">Uncharacterized protein</fullName>
    </submittedName>
</protein>
<dbReference type="Proteomes" id="UP000320914">
    <property type="component" value="Unassembled WGS sequence"/>
</dbReference>
<comment type="caution">
    <text evidence="1">The sequence shown here is derived from an EMBL/GenBank/DDBJ whole genome shotgun (WGS) entry which is preliminary data.</text>
</comment>
<sequence length="73" mass="8246">MRRGWGWHWLRLIVTELAPSRAGSLPHWFCVVHKSSVGASLLAKAIYQATQDLQIHRRTCFNVSAIKNANSSD</sequence>
<proteinExistence type="predicted"/>
<evidence type="ECO:0000313" key="1">
    <source>
        <dbReference type="EMBL" id="TPG82729.1"/>
    </source>
</evidence>